<evidence type="ECO:0000256" key="1">
    <source>
        <dbReference type="ARBA" id="ARBA00022598"/>
    </source>
</evidence>
<sequence>MMEKINQQPLPMVIIVNAISTGALLAEELYRAFQLIHIESSASVKANDNPCFQRDKFSQFFTWYDDDEEAIIDELRAMRPVAIIPGNGAAVELSDLLASRLSLRGNSPRTTHLRQDKYAMNQAASQHGLLTAAQHISNHPSELKRWYLHQGFIRAVIKPLNGAGSGDVYLCETAGQVEQAAQLIIGKYHRTQVRNHAALVQKFIEGPEYRVNTVSFEGQRWTTDIWKVHKRFRQGRNLYDYDELCNPQHPDASACLSYTLQVLTAIDIVTGAGHTRLILSPEGPQLLKTVAHASDAANPQAIRLATGADQLMLMRYAYTAPEKLTSIPPVYPFRKHLRCVHAIASVIRPFSRCKLQAFLLQLESFFSVVMKSAEGAVLKPTVDVASCPAAFFLASDHPQQIEHDYQLYRLWETDNL</sequence>
<keyword evidence="3 4" id="KW-0067">ATP-binding</keyword>
<dbReference type="OrthoDB" id="24041at2"/>
<evidence type="ECO:0000313" key="7">
    <source>
        <dbReference type="EMBL" id="KOC93389.1"/>
    </source>
</evidence>
<dbReference type="PATRIC" id="fig|1560201.3.peg.2655"/>
<evidence type="ECO:0000313" key="8">
    <source>
        <dbReference type="Proteomes" id="UP000036851"/>
    </source>
</evidence>
<organism evidence="6 9">
    <name type="scientific">Winslowiella iniecta</name>
    <dbReference type="NCBI Taxonomy" id="1560201"/>
    <lineage>
        <taxon>Bacteria</taxon>
        <taxon>Pseudomonadati</taxon>
        <taxon>Pseudomonadota</taxon>
        <taxon>Gammaproteobacteria</taxon>
        <taxon>Enterobacterales</taxon>
        <taxon>Erwiniaceae</taxon>
        <taxon>Winslowiella</taxon>
    </lineage>
</organism>
<gene>
    <name evidence="6" type="ORF">NG42_12435</name>
    <name evidence="7" type="ORF">NG43_10100</name>
</gene>
<name>A0A0L7T2C4_9GAMM</name>
<evidence type="ECO:0000256" key="3">
    <source>
        <dbReference type="ARBA" id="ARBA00022840"/>
    </source>
</evidence>
<keyword evidence="9" id="KW-1185">Reference proteome</keyword>
<keyword evidence="2 4" id="KW-0547">Nucleotide-binding</keyword>
<dbReference type="Proteomes" id="UP000037088">
    <property type="component" value="Unassembled WGS sequence"/>
</dbReference>
<dbReference type="Proteomes" id="UP000036851">
    <property type="component" value="Unassembled WGS sequence"/>
</dbReference>
<comment type="caution">
    <text evidence="6">The sequence shown here is derived from an EMBL/GenBank/DDBJ whole genome shotgun (WGS) entry which is preliminary data.</text>
</comment>
<proteinExistence type="predicted"/>
<dbReference type="PROSITE" id="PS50975">
    <property type="entry name" value="ATP_GRASP"/>
    <property type="match status" value="1"/>
</dbReference>
<accession>A0A0L7T2C4</accession>
<reference evidence="8 9" key="1">
    <citation type="journal article" date="2015" name="Int. J. Syst. Evol. Microbiol.">
        <title>Erwinia iniecta sp. nov., isolated from Russian wheat aphids (Diuraphis noxia).</title>
        <authorList>
            <person name="Campillo T."/>
            <person name="Luna E."/>
            <person name="Portier P."/>
            <person name="Fischer-Le Saux M."/>
            <person name="Lapitan N."/>
            <person name="Tisserat N.A."/>
            <person name="Leach J.E."/>
        </authorList>
    </citation>
    <scope>NUCLEOTIDE SEQUENCE [LARGE SCALE GENOMIC DNA]</scope>
    <source>
        <strain evidence="6 9">B120</strain>
        <strain evidence="7 8">B149</strain>
    </source>
</reference>
<evidence type="ECO:0000259" key="5">
    <source>
        <dbReference type="PROSITE" id="PS50975"/>
    </source>
</evidence>
<dbReference type="GO" id="GO:0005524">
    <property type="term" value="F:ATP binding"/>
    <property type="evidence" value="ECO:0007669"/>
    <property type="project" value="UniProtKB-UniRule"/>
</dbReference>
<dbReference type="PANTHER" id="PTHR43585:SF2">
    <property type="entry name" value="ATP-GRASP ENZYME FSQD"/>
    <property type="match status" value="1"/>
</dbReference>
<dbReference type="SUPFAM" id="SSF56059">
    <property type="entry name" value="Glutathione synthetase ATP-binding domain-like"/>
    <property type="match status" value="1"/>
</dbReference>
<evidence type="ECO:0000256" key="4">
    <source>
        <dbReference type="PROSITE-ProRule" id="PRU00409"/>
    </source>
</evidence>
<dbReference type="RefSeq" id="WP_052899759.1">
    <property type="nucleotide sequence ID" value="NZ_JRXE01000016.1"/>
</dbReference>
<evidence type="ECO:0000313" key="6">
    <source>
        <dbReference type="EMBL" id="KOC89371.1"/>
    </source>
</evidence>
<dbReference type="GO" id="GO:0016874">
    <property type="term" value="F:ligase activity"/>
    <property type="evidence" value="ECO:0007669"/>
    <property type="project" value="UniProtKB-KW"/>
</dbReference>
<protein>
    <recommendedName>
        <fullName evidence="5">ATP-grasp domain-containing protein</fullName>
    </recommendedName>
</protein>
<dbReference type="EMBL" id="JRXE01000016">
    <property type="protein sequence ID" value="KOC89371.1"/>
    <property type="molecule type" value="Genomic_DNA"/>
</dbReference>
<evidence type="ECO:0000313" key="9">
    <source>
        <dbReference type="Proteomes" id="UP000037088"/>
    </source>
</evidence>
<dbReference type="InterPro" id="IPR011761">
    <property type="entry name" value="ATP-grasp"/>
</dbReference>
<dbReference type="GO" id="GO:0046872">
    <property type="term" value="F:metal ion binding"/>
    <property type="evidence" value="ECO:0007669"/>
    <property type="project" value="InterPro"/>
</dbReference>
<keyword evidence="1" id="KW-0436">Ligase</keyword>
<dbReference type="Gene3D" id="3.30.470.20">
    <property type="entry name" value="ATP-grasp fold, B domain"/>
    <property type="match status" value="1"/>
</dbReference>
<dbReference type="STRING" id="1560201.NG42_12435"/>
<dbReference type="InterPro" id="IPR052032">
    <property type="entry name" value="ATP-dep_AA_Ligase"/>
</dbReference>
<feature type="domain" description="ATP-grasp" evidence="5">
    <location>
        <begin position="121"/>
        <end position="319"/>
    </location>
</feature>
<dbReference type="PANTHER" id="PTHR43585">
    <property type="entry name" value="FUMIPYRROLE BIOSYNTHESIS PROTEIN C"/>
    <property type="match status" value="1"/>
</dbReference>
<dbReference type="AlphaFoldDB" id="A0A0L7T2C4"/>
<evidence type="ECO:0000256" key="2">
    <source>
        <dbReference type="ARBA" id="ARBA00022741"/>
    </source>
</evidence>
<dbReference type="EMBL" id="JRXF01000014">
    <property type="protein sequence ID" value="KOC93389.1"/>
    <property type="molecule type" value="Genomic_DNA"/>
</dbReference>